<reference evidence="2" key="1">
    <citation type="journal article" date="2017" name="Curr. Biol.">
        <title>Genome architecture and evolution of a unichromosomal asexual nematode.</title>
        <authorList>
            <person name="Fradin H."/>
            <person name="Zegar C."/>
            <person name="Gutwein M."/>
            <person name="Lucas J."/>
            <person name="Kovtun M."/>
            <person name="Corcoran D."/>
            <person name="Baugh L.R."/>
            <person name="Kiontke K."/>
            <person name="Gunsalus K."/>
            <person name="Fitch D.H."/>
            <person name="Piano F."/>
        </authorList>
    </citation>
    <scope>NUCLEOTIDE SEQUENCE [LARGE SCALE GENOMIC DNA]</scope>
    <source>
        <strain evidence="2">PF1309</strain>
    </source>
</reference>
<sequence>MPVREALRQLEAQSLLQVVMHKGAVVAPLIGEDAVDTYALRVLLETEALRQSIPSLDADDIAQARSHDPPQGTAVHVQTRQETTPDQPPRIRLICLASTRQQLAQYRTWARTLGDPIELVAVDVPSIADPEQLLPISGHLTQVLLEQLQPYLVQPHALFAQGLGAHIALALIQKVQGACPGLTRHLFVSSCDSPQFSTTHLPLHIPTTVLYPPGSLAAMLGWHRLVRRELELIELPLQAVDSSLLNQRLVRIFNAHLGLLSF</sequence>
<feature type="region of interest" description="Disordered" evidence="1">
    <location>
        <begin position="63"/>
        <end position="86"/>
    </location>
</feature>
<comment type="caution">
    <text evidence="2">The sequence shown here is derived from an EMBL/GenBank/DDBJ whole genome shotgun (WGS) entry which is preliminary data.</text>
</comment>
<evidence type="ECO:0000313" key="3">
    <source>
        <dbReference type="Proteomes" id="UP000218231"/>
    </source>
</evidence>
<organism evidence="2 3">
    <name type="scientific">Diploscapter pachys</name>
    <dbReference type="NCBI Taxonomy" id="2018661"/>
    <lineage>
        <taxon>Eukaryota</taxon>
        <taxon>Metazoa</taxon>
        <taxon>Ecdysozoa</taxon>
        <taxon>Nematoda</taxon>
        <taxon>Chromadorea</taxon>
        <taxon>Rhabditida</taxon>
        <taxon>Rhabditina</taxon>
        <taxon>Rhabditomorpha</taxon>
        <taxon>Rhabditoidea</taxon>
        <taxon>Rhabditidae</taxon>
        <taxon>Diploscapter</taxon>
    </lineage>
</organism>
<dbReference type="Gene3D" id="3.40.50.1820">
    <property type="entry name" value="alpha/beta hydrolase"/>
    <property type="match status" value="1"/>
</dbReference>
<dbReference type="InterPro" id="IPR036388">
    <property type="entry name" value="WH-like_DNA-bd_sf"/>
</dbReference>
<protein>
    <recommendedName>
        <fullName evidence="4">Thioesterase domain-containing protein</fullName>
    </recommendedName>
</protein>
<dbReference type="SUPFAM" id="SSF53474">
    <property type="entry name" value="alpha/beta-Hydrolases"/>
    <property type="match status" value="1"/>
</dbReference>
<dbReference type="AlphaFoldDB" id="A0A2A2KJ16"/>
<accession>A0A2A2KJ16</accession>
<gene>
    <name evidence="2" type="ORF">WR25_07371</name>
</gene>
<keyword evidence="3" id="KW-1185">Reference proteome</keyword>
<evidence type="ECO:0000313" key="2">
    <source>
        <dbReference type="EMBL" id="PAV73829.1"/>
    </source>
</evidence>
<dbReference type="EMBL" id="LIAE01008485">
    <property type="protein sequence ID" value="PAV73829.1"/>
    <property type="molecule type" value="Genomic_DNA"/>
</dbReference>
<name>A0A2A2KJ16_9BILA</name>
<proteinExistence type="predicted"/>
<evidence type="ECO:0008006" key="4">
    <source>
        <dbReference type="Google" id="ProtNLM"/>
    </source>
</evidence>
<evidence type="ECO:0000256" key="1">
    <source>
        <dbReference type="SAM" id="MobiDB-lite"/>
    </source>
</evidence>
<dbReference type="InterPro" id="IPR029058">
    <property type="entry name" value="AB_hydrolase_fold"/>
</dbReference>
<dbReference type="Proteomes" id="UP000218231">
    <property type="component" value="Unassembled WGS sequence"/>
</dbReference>
<feature type="compositionally biased region" description="Polar residues" evidence="1">
    <location>
        <begin position="76"/>
        <end position="85"/>
    </location>
</feature>
<dbReference type="Gene3D" id="1.10.10.10">
    <property type="entry name" value="Winged helix-like DNA-binding domain superfamily/Winged helix DNA-binding domain"/>
    <property type="match status" value="1"/>
</dbReference>